<dbReference type="PANTHER" id="PTHR46577">
    <property type="entry name" value="HTH-TYPE TRANSCRIPTIONAL REGULATORY PROTEIN GABR"/>
    <property type="match status" value="1"/>
</dbReference>
<dbReference type="InterPro" id="IPR036388">
    <property type="entry name" value="WH-like_DNA-bd_sf"/>
</dbReference>
<feature type="domain" description="HTH gntR-type" evidence="7">
    <location>
        <begin position="30"/>
        <end position="98"/>
    </location>
</feature>
<dbReference type="Proteomes" id="UP000663801">
    <property type="component" value="Unassembled WGS sequence"/>
</dbReference>
<evidence type="ECO:0000259" key="7">
    <source>
        <dbReference type="PROSITE" id="PS50949"/>
    </source>
</evidence>
<evidence type="ECO:0000256" key="2">
    <source>
        <dbReference type="ARBA" id="ARBA00022898"/>
    </source>
</evidence>
<gene>
    <name evidence="8" type="ORF">JL107_13700</name>
</gene>
<comment type="caution">
    <text evidence="8">The sequence shown here is derived from an EMBL/GenBank/DDBJ whole genome shotgun (WGS) entry which is preliminary data.</text>
</comment>
<feature type="region of interest" description="Disordered" evidence="6">
    <location>
        <begin position="92"/>
        <end position="111"/>
    </location>
</feature>
<dbReference type="AlphaFoldDB" id="A0A938YQE7"/>
<keyword evidence="9" id="KW-1185">Reference proteome</keyword>
<dbReference type="SUPFAM" id="SSF46785">
    <property type="entry name" value="Winged helix' DNA-binding domain"/>
    <property type="match status" value="1"/>
</dbReference>
<dbReference type="InterPro" id="IPR015424">
    <property type="entry name" value="PyrdxlP-dep_Trfase"/>
</dbReference>
<dbReference type="RefSeq" id="WP_205257591.1">
    <property type="nucleotide sequence ID" value="NZ_BAAAPV010000003.1"/>
</dbReference>
<dbReference type="EMBL" id="JAERWL010000010">
    <property type="protein sequence ID" value="MBM9477499.1"/>
    <property type="molecule type" value="Genomic_DNA"/>
</dbReference>
<evidence type="ECO:0000256" key="6">
    <source>
        <dbReference type="SAM" id="MobiDB-lite"/>
    </source>
</evidence>
<dbReference type="InterPro" id="IPR036390">
    <property type="entry name" value="WH_DNA-bd_sf"/>
</dbReference>
<comment type="similarity">
    <text evidence="1">In the C-terminal section; belongs to the class-I pyridoxal-phosphate-dependent aminotransferase family.</text>
</comment>
<evidence type="ECO:0000256" key="4">
    <source>
        <dbReference type="ARBA" id="ARBA00023125"/>
    </source>
</evidence>
<name>A0A938YQE7_9ACTN</name>
<reference evidence="8" key="1">
    <citation type="submission" date="2021-01" db="EMBL/GenBank/DDBJ databases">
        <title>KCTC 19127 draft genome.</title>
        <authorList>
            <person name="An D."/>
        </authorList>
    </citation>
    <scope>NUCLEOTIDE SEQUENCE</scope>
    <source>
        <strain evidence="8">KCTC 19127</strain>
    </source>
</reference>
<dbReference type="InterPro" id="IPR000524">
    <property type="entry name" value="Tscrpt_reg_HTH_GntR"/>
</dbReference>
<evidence type="ECO:0000313" key="9">
    <source>
        <dbReference type="Proteomes" id="UP000663801"/>
    </source>
</evidence>
<keyword evidence="4" id="KW-0238">DNA-binding</keyword>
<organism evidence="8 9">
    <name type="scientific">Nakamurella flavida</name>
    <dbReference type="NCBI Taxonomy" id="363630"/>
    <lineage>
        <taxon>Bacteria</taxon>
        <taxon>Bacillati</taxon>
        <taxon>Actinomycetota</taxon>
        <taxon>Actinomycetes</taxon>
        <taxon>Nakamurellales</taxon>
        <taxon>Nakamurellaceae</taxon>
        <taxon>Nakamurella</taxon>
    </lineage>
</organism>
<accession>A0A938YQE7</accession>
<dbReference type="GO" id="GO:0003677">
    <property type="term" value="F:DNA binding"/>
    <property type="evidence" value="ECO:0007669"/>
    <property type="project" value="UniProtKB-KW"/>
</dbReference>
<evidence type="ECO:0000256" key="1">
    <source>
        <dbReference type="ARBA" id="ARBA00005384"/>
    </source>
</evidence>
<keyword evidence="3" id="KW-0805">Transcription regulation</keyword>
<protein>
    <submittedName>
        <fullName evidence="8">GntR family transcriptional regulator</fullName>
    </submittedName>
</protein>
<dbReference type="Pfam" id="PF00392">
    <property type="entry name" value="GntR"/>
    <property type="match status" value="1"/>
</dbReference>
<keyword evidence="5" id="KW-0804">Transcription</keyword>
<dbReference type="Gene3D" id="1.10.10.10">
    <property type="entry name" value="Winged helix-like DNA-binding domain superfamily/Winged helix DNA-binding domain"/>
    <property type="match status" value="1"/>
</dbReference>
<dbReference type="GO" id="GO:0003700">
    <property type="term" value="F:DNA-binding transcription factor activity"/>
    <property type="evidence" value="ECO:0007669"/>
    <property type="project" value="InterPro"/>
</dbReference>
<dbReference type="PANTHER" id="PTHR46577:SF2">
    <property type="entry name" value="TRANSCRIPTIONAL REGULATORY PROTEIN"/>
    <property type="match status" value="1"/>
</dbReference>
<dbReference type="SMART" id="SM00345">
    <property type="entry name" value="HTH_GNTR"/>
    <property type="match status" value="1"/>
</dbReference>
<dbReference type="SUPFAM" id="SSF53383">
    <property type="entry name" value="PLP-dependent transferases"/>
    <property type="match status" value="1"/>
</dbReference>
<dbReference type="InterPro" id="IPR015421">
    <property type="entry name" value="PyrdxlP-dep_Trfase_major"/>
</dbReference>
<evidence type="ECO:0000256" key="3">
    <source>
        <dbReference type="ARBA" id="ARBA00023015"/>
    </source>
</evidence>
<evidence type="ECO:0000256" key="5">
    <source>
        <dbReference type="ARBA" id="ARBA00023163"/>
    </source>
</evidence>
<sequence length="473" mass="49033">MSAPATVPPPGDTEPPPDAAIARLLADVRGLQARELTEVVARRIESGALTAGSRLPTIRDLAAASGASVSAVAAAWSRLGERGLIRTRRRGGTVVVGPPSATPTPPVPTSAAAPRPFHGWAAVDLSSAHPAAEHLPDLRRAFESSLGEPRTHALQREHITELLRATVADGWPFPAEAWTTVSGSGEATLMTCEAATPPGGLVAVQEPTTPGTVANLRSLGYATIGVAADPDGPREDSLAAALDAGARTFLHQPRGTLSVHTRLTTERSAALADVILTRAPDTWVVEEDVAGGIAAAAGDPTLAGVLPDRVVRLTSYCRAFGIDLRTTVIGGARDVVDRVRELRSHGIVAQSRILQNALAYMLRDPRALAAVDHAAGEHAGRAAALRAALDRHGVPSWSPPGDLLVWLPARDEGQALAELAAAGINLVPASRTFVTAPARPLLRVATPQLPGAVRMPELAELLVAAGRDGVVDA</sequence>
<dbReference type="Gene3D" id="3.40.640.10">
    <property type="entry name" value="Type I PLP-dependent aspartate aminotransferase-like (Major domain)"/>
    <property type="match status" value="1"/>
</dbReference>
<keyword evidence="2" id="KW-0663">Pyridoxal phosphate</keyword>
<proteinExistence type="inferred from homology"/>
<evidence type="ECO:0000313" key="8">
    <source>
        <dbReference type="EMBL" id="MBM9477499.1"/>
    </source>
</evidence>
<dbReference type="PROSITE" id="PS50949">
    <property type="entry name" value="HTH_GNTR"/>
    <property type="match status" value="1"/>
</dbReference>
<dbReference type="InterPro" id="IPR051446">
    <property type="entry name" value="HTH_trans_reg/aminotransferase"/>
</dbReference>